<evidence type="ECO:0000313" key="2">
    <source>
        <dbReference type="Proteomes" id="UP001157418"/>
    </source>
</evidence>
<dbReference type="Proteomes" id="UP001157418">
    <property type="component" value="Unassembled WGS sequence"/>
</dbReference>
<reference evidence="1 2" key="1">
    <citation type="submission" date="2022-01" db="EMBL/GenBank/DDBJ databases">
        <authorList>
            <person name="Xiong W."/>
            <person name="Schranz E."/>
        </authorList>
    </citation>
    <scope>NUCLEOTIDE SEQUENCE [LARGE SCALE GENOMIC DNA]</scope>
</reference>
<keyword evidence="2" id="KW-1185">Reference proteome</keyword>
<dbReference type="EMBL" id="CAKMRJ010002223">
    <property type="protein sequence ID" value="CAH1428778.1"/>
    <property type="molecule type" value="Genomic_DNA"/>
</dbReference>
<proteinExistence type="predicted"/>
<dbReference type="AlphaFoldDB" id="A0AAU9MVU3"/>
<evidence type="ECO:0000313" key="1">
    <source>
        <dbReference type="EMBL" id="CAH1428778.1"/>
    </source>
</evidence>
<comment type="caution">
    <text evidence="1">The sequence shown here is derived from an EMBL/GenBank/DDBJ whole genome shotgun (WGS) entry which is preliminary data.</text>
</comment>
<accession>A0AAU9MVU3</accession>
<protein>
    <submittedName>
        <fullName evidence="1">Uncharacterized protein</fullName>
    </submittedName>
</protein>
<gene>
    <name evidence="1" type="ORF">LVIROSA_LOCUS15684</name>
</gene>
<name>A0AAU9MVU3_9ASTR</name>
<sequence>MQYFTDNMFKQLQHRWAYEFSGTKDKHDLTAQRSMFLKNMKIKWLILIFNQSLTRERWMLCVVSSMKVFFLVNSMEIDSQSHQGWIITADI</sequence>
<organism evidence="1 2">
    <name type="scientific">Lactuca virosa</name>
    <dbReference type="NCBI Taxonomy" id="75947"/>
    <lineage>
        <taxon>Eukaryota</taxon>
        <taxon>Viridiplantae</taxon>
        <taxon>Streptophyta</taxon>
        <taxon>Embryophyta</taxon>
        <taxon>Tracheophyta</taxon>
        <taxon>Spermatophyta</taxon>
        <taxon>Magnoliopsida</taxon>
        <taxon>eudicotyledons</taxon>
        <taxon>Gunneridae</taxon>
        <taxon>Pentapetalae</taxon>
        <taxon>asterids</taxon>
        <taxon>campanulids</taxon>
        <taxon>Asterales</taxon>
        <taxon>Asteraceae</taxon>
        <taxon>Cichorioideae</taxon>
        <taxon>Cichorieae</taxon>
        <taxon>Lactucinae</taxon>
        <taxon>Lactuca</taxon>
    </lineage>
</organism>